<dbReference type="EMBL" id="BJYY01000024">
    <property type="protein sequence ID" value="GEO35847.1"/>
    <property type="molecule type" value="Genomic_DNA"/>
</dbReference>
<dbReference type="RefSeq" id="WP_186816653.1">
    <property type="nucleotide sequence ID" value="NZ_BAAARM010000003.1"/>
</dbReference>
<evidence type="ECO:0000313" key="4">
    <source>
        <dbReference type="Proteomes" id="UP000321181"/>
    </source>
</evidence>
<dbReference type="AlphaFoldDB" id="A0A512DH97"/>
<evidence type="ECO:0000259" key="2">
    <source>
        <dbReference type="Pfam" id="PF24837"/>
    </source>
</evidence>
<dbReference type="InterPro" id="IPR056303">
    <property type="entry name" value="AMIN-like"/>
</dbReference>
<sequence length="190" mass="19704">MKRSVAALIGFVLAALALVAGPAWAASATAATPYCGIQWGSLEKGVTTGTVGPEVGTLTDLRAGRHACYDRLVLDVQGRSAGYTVRYVPELVQGGSGHVVHVDGGARLEIVADLLATDAGGNRLYDPADPGHAVDVSGFGTFRQVASLGNVEAREVVGLGVRARLPFRVFELDGPGSGSRLVVDVAHRWS</sequence>
<evidence type="ECO:0000313" key="3">
    <source>
        <dbReference type="EMBL" id="GEO35847.1"/>
    </source>
</evidence>
<reference evidence="3 4" key="1">
    <citation type="submission" date="2019-07" db="EMBL/GenBank/DDBJ databases">
        <title>Whole genome shotgun sequence of Cellulomonas aerilata NBRC 106308.</title>
        <authorList>
            <person name="Hosoyama A."/>
            <person name="Uohara A."/>
            <person name="Ohji S."/>
            <person name="Ichikawa N."/>
        </authorList>
    </citation>
    <scope>NUCLEOTIDE SEQUENCE [LARGE SCALE GENOMIC DNA]</scope>
    <source>
        <strain evidence="3 4">NBRC 106308</strain>
    </source>
</reference>
<name>A0A512DH97_9CELL</name>
<keyword evidence="4" id="KW-1185">Reference proteome</keyword>
<protein>
    <recommendedName>
        <fullName evidence="2">AMIN-like domain-containing protein</fullName>
    </recommendedName>
</protein>
<organism evidence="3 4">
    <name type="scientific">Cellulomonas aerilata</name>
    <dbReference type="NCBI Taxonomy" id="515326"/>
    <lineage>
        <taxon>Bacteria</taxon>
        <taxon>Bacillati</taxon>
        <taxon>Actinomycetota</taxon>
        <taxon>Actinomycetes</taxon>
        <taxon>Micrococcales</taxon>
        <taxon>Cellulomonadaceae</taxon>
        <taxon>Cellulomonas</taxon>
    </lineage>
</organism>
<feature type="chain" id="PRO_5022225417" description="AMIN-like domain-containing protein" evidence="1">
    <location>
        <begin position="26"/>
        <end position="190"/>
    </location>
</feature>
<accession>A0A512DH97</accession>
<keyword evidence="1" id="KW-0732">Signal</keyword>
<dbReference type="Proteomes" id="UP000321181">
    <property type="component" value="Unassembled WGS sequence"/>
</dbReference>
<comment type="caution">
    <text evidence="3">The sequence shown here is derived from an EMBL/GenBank/DDBJ whole genome shotgun (WGS) entry which is preliminary data.</text>
</comment>
<feature type="domain" description="AMIN-like" evidence="2">
    <location>
        <begin position="57"/>
        <end position="187"/>
    </location>
</feature>
<feature type="signal peptide" evidence="1">
    <location>
        <begin position="1"/>
        <end position="25"/>
    </location>
</feature>
<dbReference type="Pfam" id="PF24837">
    <property type="entry name" value="AMIN-like"/>
    <property type="match status" value="1"/>
</dbReference>
<gene>
    <name evidence="3" type="ORF">CAE01nite_35720</name>
</gene>
<evidence type="ECO:0000256" key="1">
    <source>
        <dbReference type="SAM" id="SignalP"/>
    </source>
</evidence>
<proteinExistence type="predicted"/>